<reference evidence="2 3" key="1">
    <citation type="submission" date="2011-11" db="EMBL/GenBank/DDBJ databases">
        <title>Complete sequence of Spirochaeta sp. grapes.</title>
        <authorList>
            <consortium name="US DOE Joint Genome Institute"/>
            <person name="Lucas S."/>
            <person name="Han J."/>
            <person name="Lapidus A."/>
            <person name="Cheng J.-F."/>
            <person name="Goodwin L."/>
            <person name="Pitluck S."/>
            <person name="Peters L."/>
            <person name="Ovchinnikova G."/>
            <person name="Munk A.C."/>
            <person name="Detter J.C."/>
            <person name="Han C."/>
            <person name="Tapia R."/>
            <person name="Land M."/>
            <person name="Hauser L."/>
            <person name="Kyrpides N."/>
            <person name="Ivanova N."/>
            <person name="Pagani I."/>
            <person name="Ritalahtilisa K."/>
            <person name="Loeffler F."/>
            <person name="Woyke T."/>
        </authorList>
    </citation>
    <scope>NUCLEOTIDE SEQUENCE [LARGE SCALE GENOMIC DNA]</scope>
    <source>
        <strain evidence="3">ATCC BAA-1885 / DSM 22778 / Grapes</strain>
    </source>
</reference>
<accession>G8QSD7</accession>
<gene>
    <name evidence="2" type="ordered locus">SpiGrapes_2291</name>
</gene>
<feature type="domain" description="N-acetyltransferase" evidence="1">
    <location>
        <begin position="7"/>
        <end position="153"/>
    </location>
</feature>
<dbReference type="CDD" id="cd04301">
    <property type="entry name" value="NAT_SF"/>
    <property type="match status" value="1"/>
</dbReference>
<dbReference type="InterPro" id="IPR000182">
    <property type="entry name" value="GNAT_dom"/>
</dbReference>
<dbReference type="Gene3D" id="3.40.630.30">
    <property type="match status" value="1"/>
</dbReference>
<dbReference type="GO" id="GO:0016747">
    <property type="term" value="F:acyltransferase activity, transferring groups other than amino-acyl groups"/>
    <property type="evidence" value="ECO:0007669"/>
    <property type="project" value="InterPro"/>
</dbReference>
<organism evidence="2 3">
    <name type="scientific">Sphaerochaeta pleomorpha (strain ATCC BAA-1885 / DSM 22778 / Grapes)</name>
    <dbReference type="NCBI Taxonomy" id="158190"/>
    <lineage>
        <taxon>Bacteria</taxon>
        <taxon>Pseudomonadati</taxon>
        <taxon>Spirochaetota</taxon>
        <taxon>Spirochaetia</taxon>
        <taxon>Spirochaetales</taxon>
        <taxon>Sphaerochaetaceae</taxon>
        <taxon>Sphaerochaeta</taxon>
    </lineage>
</organism>
<evidence type="ECO:0000259" key="1">
    <source>
        <dbReference type="PROSITE" id="PS51186"/>
    </source>
</evidence>
<proteinExistence type="predicted"/>
<dbReference type="eggNOG" id="COG0456">
    <property type="taxonomic scope" value="Bacteria"/>
</dbReference>
<dbReference type="RefSeq" id="WP_014270908.1">
    <property type="nucleotide sequence ID" value="NC_016633.1"/>
</dbReference>
<name>G8QSD7_SPHPG</name>
<keyword evidence="3" id="KW-1185">Reference proteome</keyword>
<evidence type="ECO:0000313" key="2">
    <source>
        <dbReference type="EMBL" id="AEV30067.1"/>
    </source>
</evidence>
<dbReference type="STRING" id="158190.SpiGrapes_2291"/>
<dbReference type="PROSITE" id="PS51186">
    <property type="entry name" value="GNAT"/>
    <property type="match status" value="1"/>
</dbReference>
<evidence type="ECO:0000313" key="3">
    <source>
        <dbReference type="Proteomes" id="UP000005632"/>
    </source>
</evidence>
<keyword evidence="2" id="KW-0808">Transferase</keyword>
<dbReference type="Pfam" id="PF00583">
    <property type="entry name" value="Acetyltransf_1"/>
    <property type="match status" value="1"/>
</dbReference>
<dbReference type="Proteomes" id="UP000005632">
    <property type="component" value="Chromosome"/>
</dbReference>
<dbReference type="SUPFAM" id="SSF55729">
    <property type="entry name" value="Acyl-CoA N-acyltransferases (Nat)"/>
    <property type="match status" value="1"/>
</dbReference>
<dbReference type="HOGENOM" id="CLU_013985_11_8_12"/>
<protein>
    <submittedName>
        <fullName evidence="2">Acetyltransferase</fullName>
    </submittedName>
</protein>
<dbReference type="EMBL" id="CP003155">
    <property type="protein sequence ID" value="AEV30067.1"/>
    <property type="molecule type" value="Genomic_DNA"/>
</dbReference>
<dbReference type="InterPro" id="IPR016181">
    <property type="entry name" value="Acyl_CoA_acyltransferase"/>
</dbReference>
<sequence length="153" mass="17699">MEKEFHSKIVDTADPDFLYLVTLLDRELDKSCQQAHQLCEQYNQLDAILVVVLIYQEKIPVACGAFKQFDSNTVEIKRVFVKEEYRGLGLSKLLLAELERIGKEEGYSFAVLETGKHLHSARGLYAHRNYRVIPNYGPYRQIESSICMKKELI</sequence>
<dbReference type="OrthoDB" id="371323at2"/>
<dbReference type="KEGG" id="sgp:SpiGrapes_2291"/>
<dbReference type="AlphaFoldDB" id="G8QSD7"/>